<name>A0AAD0DXS0_9ACTN</name>
<dbReference type="EMBL" id="CP016769">
    <property type="protein sequence ID" value="ASY10007.1"/>
    <property type="molecule type" value="Genomic_DNA"/>
</dbReference>
<feature type="transmembrane region" description="Helical" evidence="1">
    <location>
        <begin position="409"/>
        <end position="431"/>
    </location>
</feature>
<feature type="transmembrane region" description="Helical" evidence="1">
    <location>
        <begin position="190"/>
        <end position="209"/>
    </location>
</feature>
<keyword evidence="1" id="KW-0812">Transmembrane</keyword>
<evidence type="ECO:0000256" key="1">
    <source>
        <dbReference type="SAM" id="Phobius"/>
    </source>
</evidence>
<gene>
    <name evidence="2" type="ORF">A1s21148_00185</name>
</gene>
<sequence>MTKLAPFLFWKLWLAVLSISVLVVIAKWPNASGEDITHSREFFQQDLRSDFLGSVGTVFYGLIPNGFFSWYHNLLLLQVLFTSVGFYLIFKNRTFAQSKIRNVSLLLILYFGIILGAAQSRDGIMLAFSVFGIGLFLASKNVKISSLRFAISVVAWFIVILGFSFRPWLSISLVFIFLAVWKIRDQNKSISRFVLIGVIFVLLSSPMIIDQSTKKIWNLQDAYPQQIVMIHDLTATYCWSVNASSVKHAAEGLSALTTNPEALREICQFFKPNTWQAVSGFIPSALPTKGMVAPIKLIDLNDDSRYQKLQEEWFHVISRDPFTYIQNHMSFGTQVLISGESRNLSVVETAQALLEDIRLETSFNFLVSIFESPYEIVISLHLLSPLAFLIFLIAVYVKDRKLESQFLRLASVRYAILAFISWMALTILAFASDNGRYTYQPVFFLYLVMLLESIKLPTEYFKKESDLNHEE</sequence>
<keyword evidence="1" id="KW-1133">Transmembrane helix</keyword>
<feature type="transmembrane region" description="Helical" evidence="1">
    <location>
        <begin position="376"/>
        <end position="397"/>
    </location>
</feature>
<feature type="transmembrane region" description="Helical" evidence="1">
    <location>
        <begin position="70"/>
        <end position="90"/>
    </location>
</feature>
<feature type="transmembrane region" description="Helical" evidence="1">
    <location>
        <begin position="102"/>
        <end position="118"/>
    </location>
</feature>
<feature type="transmembrane region" description="Helical" evidence="1">
    <location>
        <begin position="437"/>
        <end position="454"/>
    </location>
</feature>
<dbReference type="AlphaFoldDB" id="A0AAD0DXS0"/>
<keyword evidence="3" id="KW-1185">Reference proteome</keyword>
<dbReference type="KEGG" id="plan:A1s21148_00185"/>
<protein>
    <submittedName>
        <fullName evidence="2">Uncharacterized protein</fullName>
    </submittedName>
</protein>
<organism evidence="2 3">
    <name type="scientific">Candidatus Planktophila lacus</name>
    <dbReference type="NCBI Taxonomy" id="1884913"/>
    <lineage>
        <taxon>Bacteria</taxon>
        <taxon>Bacillati</taxon>
        <taxon>Actinomycetota</taxon>
        <taxon>Actinomycetes</taxon>
        <taxon>Candidatus Nanopelagicales</taxon>
        <taxon>Candidatus Nanopelagicaceae</taxon>
        <taxon>Candidatus Planktophila</taxon>
    </lineage>
</organism>
<dbReference type="RefSeq" id="WP_095670492.1">
    <property type="nucleotide sequence ID" value="NZ_CP016769.1"/>
</dbReference>
<keyword evidence="1" id="KW-0472">Membrane</keyword>
<accession>A0AAD0DXS0</accession>
<evidence type="ECO:0000313" key="2">
    <source>
        <dbReference type="EMBL" id="ASY10007.1"/>
    </source>
</evidence>
<evidence type="ECO:0000313" key="3">
    <source>
        <dbReference type="Proteomes" id="UP000217144"/>
    </source>
</evidence>
<reference evidence="2 3" key="1">
    <citation type="submission" date="2016-07" db="EMBL/GenBank/DDBJ databases">
        <title>High microdiversification within the ubiquitous acI lineage of Actinobacteria.</title>
        <authorList>
            <person name="Neuenschwander S.M."/>
            <person name="Salcher M."/>
            <person name="Ghai R."/>
            <person name="Pernthaler J."/>
        </authorList>
    </citation>
    <scope>NUCLEOTIDE SEQUENCE [LARGE SCALE GENOMIC DNA]</scope>
    <source>
        <strain evidence="2">MMS-21-148</strain>
    </source>
</reference>
<proteinExistence type="predicted"/>
<dbReference type="Proteomes" id="UP000217144">
    <property type="component" value="Chromosome"/>
</dbReference>